<dbReference type="AlphaFoldDB" id="I1E1S3"/>
<reference evidence="3 4" key="1">
    <citation type="journal article" date="2012" name="J. Bacteriol.">
        <title>Genome Sequence of the Protease-Producing Bacterium Rheinheimera nanhaiensis E407-8T, Isolated from Deep-Sea Sediment of the South China Sea.</title>
        <authorList>
            <person name="Zhang X.-Y."/>
            <person name="Zhang Y.-J."/>
            <person name="Qin Q.-L."/>
            <person name="Xie B.-B."/>
            <person name="Chen X.-L."/>
            <person name="Zhou B.-C."/>
            <person name="Zhang Y.-Z."/>
        </authorList>
    </citation>
    <scope>NUCLEOTIDE SEQUENCE [LARGE SCALE GENOMIC DNA]</scope>
    <source>
        <strain evidence="3 4">E407-8</strain>
    </source>
</reference>
<keyword evidence="1" id="KW-0732">Signal</keyword>
<dbReference type="Pfam" id="PF11399">
    <property type="entry name" value="DUF3192"/>
    <property type="match status" value="1"/>
</dbReference>
<evidence type="ECO:0000313" key="3">
    <source>
        <dbReference type="EMBL" id="GAB60251.1"/>
    </source>
</evidence>
<dbReference type="InterPro" id="IPR037873">
    <property type="entry name" value="BamE-like"/>
</dbReference>
<dbReference type="EMBL" id="BAFK01000024">
    <property type="protein sequence ID" value="GAB60251.1"/>
    <property type="molecule type" value="Genomic_DNA"/>
</dbReference>
<comment type="caution">
    <text evidence="3">The sequence shown here is derived from an EMBL/GenBank/DDBJ whole genome shotgun (WGS) entry which is preliminary data.</text>
</comment>
<keyword evidence="2" id="KW-0472">Membrane</keyword>
<keyword evidence="2" id="KW-0812">Transmembrane</keyword>
<feature type="transmembrane region" description="Helical" evidence="2">
    <location>
        <begin position="25"/>
        <end position="46"/>
    </location>
</feature>
<name>I1E1S3_9GAMM</name>
<evidence type="ECO:0000313" key="4">
    <source>
        <dbReference type="Proteomes" id="UP000004374"/>
    </source>
</evidence>
<dbReference type="Proteomes" id="UP000004374">
    <property type="component" value="Unassembled WGS sequence"/>
</dbReference>
<dbReference type="STRING" id="562729.RNAN_3270"/>
<gene>
    <name evidence="3" type="ORF">RNAN_3270</name>
</gene>
<evidence type="ECO:0000256" key="2">
    <source>
        <dbReference type="SAM" id="Phobius"/>
    </source>
</evidence>
<dbReference type="Gene3D" id="3.30.1450.10">
    <property type="match status" value="1"/>
</dbReference>
<keyword evidence="2" id="KW-1133">Transmembrane helix</keyword>
<keyword evidence="4" id="KW-1185">Reference proteome</keyword>
<proteinExistence type="predicted"/>
<organism evidence="3 4">
    <name type="scientific">Rheinheimera nanhaiensis E407-8</name>
    <dbReference type="NCBI Taxonomy" id="562729"/>
    <lineage>
        <taxon>Bacteria</taxon>
        <taxon>Pseudomonadati</taxon>
        <taxon>Pseudomonadota</taxon>
        <taxon>Gammaproteobacteria</taxon>
        <taxon>Chromatiales</taxon>
        <taxon>Chromatiaceae</taxon>
        <taxon>Rheinheimera</taxon>
    </lineage>
</organism>
<sequence length="142" mass="15891">MLFAVIPQAATAVVYYNKKRKPIMLAKVVMAAALAVSLSGCVVAVGGNHEFDDDSSWKKTQRQNQQKINNLTLDMSAEQIRTLLGSPDFTESFSKDGESVQVLFYRTHHVKSDGKTTKDECTPLIFKQNRLTGWGDKAYQYL</sequence>
<dbReference type="InterPro" id="IPR021534">
    <property type="entry name" value="DUF3192"/>
</dbReference>
<evidence type="ECO:0000256" key="1">
    <source>
        <dbReference type="ARBA" id="ARBA00022729"/>
    </source>
</evidence>
<protein>
    <submittedName>
        <fullName evidence="3">Uncharacterized protein</fullName>
    </submittedName>
</protein>
<accession>I1E1S3</accession>